<accession>E0ID61</accession>
<proteinExistence type="predicted"/>
<sequence>MQILLNNSVTFHQYYVLNTSGICKHFSRQNVYEKTTFNT</sequence>
<dbReference type="Proteomes" id="UP000005387">
    <property type="component" value="Unassembled WGS sequence"/>
</dbReference>
<evidence type="ECO:0000313" key="2">
    <source>
        <dbReference type="Proteomes" id="UP000005387"/>
    </source>
</evidence>
<name>E0ID61_9BACL</name>
<dbReference type="AlphaFoldDB" id="E0ID61"/>
<gene>
    <name evidence="1" type="ORF">PaecuDRAFT_3563</name>
</gene>
<organism evidence="1 2">
    <name type="scientific">Paenibacillus curdlanolyticus YK9</name>
    <dbReference type="NCBI Taxonomy" id="717606"/>
    <lineage>
        <taxon>Bacteria</taxon>
        <taxon>Bacillati</taxon>
        <taxon>Bacillota</taxon>
        <taxon>Bacilli</taxon>
        <taxon>Bacillales</taxon>
        <taxon>Paenibacillaceae</taxon>
        <taxon>Paenibacillus</taxon>
    </lineage>
</organism>
<dbReference type="EMBL" id="AEDD01000010">
    <property type="protein sequence ID" value="EFM09516.1"/>
    <property type="molecule type" value="Genomic_DNA"/>
</dbReference>
<evidence type="ECO:0000313" key="1">
    <source>
        <dbReference type="EMBL" id="EFM09516.1"/>
    </source>
</evidence>
<protein>
    <submittedName>
        <fullName evidence="1">Uncharacterized protein</fullName>
    </submittedName>
</protein>
<reference evidence="1 2" key="1">
    <citation type="submission" date="2010-07" db="EMBL/GenBank/DDBJ databases">
        <title>The draft genome of Paenibacillus curdlanolyticus YK9.</title>
        <authorList>
            <consortium name="US DOE Joint Genome Institute (JGI-PGF)"/>
            <person name="Lucas S."/>
            <person name="Copeland A."/>
            <person name="Lapidus A."/>
            <person name="Cheng J.-F."/>
            <person name="Bruce D."/>
            <person name="Goodwin L."/>
            <person name="Pitluck S."/>
            <person name="Land M.L."/>
            <person name="Hauser L."/>
            <person name="Chang Y.-J."/>
            <person name="Jeffries C."/>
            <person name="Anderson I.J."/>
            <person name="Johnson E."/>
            <person name="Loganathan U."/>
            <person name="Mulhopadhyay B."/>
            <person name="Kyrpides N."/>
            <person name="Woyke T.J."/>
        </authorList>
    </citation>
    <scope>NUCLEOTIDE SEQUENCE [LARGE SCALE GENOMIC DNA]</scope>
    <source>
        <strain evidence="1 2">YK9</strain>
    </source>
</reference>
<keyword evidence="2" id="KW-1185">Reference proteome</keyword>